<dbReference type="SUPFAM" id="SSF110296">
    <property type="entry name" value="Oligoxyloglucan reducing end-specific cellobiohydrolase"/>
    <property type="match status" value="2"/>
</dbReference>
<feature type="compositionally biased region" description="Basic and acidic residues" evidence="2">
    <location>
        <begin position="555"/>
        <end position="564"/>
    </location>
</feature>
<dbReference type="PANTHER" id="PTHR43739">
    <property type="entry name" value="XYLOGLUCANASE (EUROFUNG)"/>
    <property type="match status" value="1"/>
</dbReference>
<dbReference type="EMBL" id="CP011454">
    <property type="protein sequence ID" value="AMW06574.1"/>
    <property type="molecule type" value="Genomic_DNA"/>
</dbReference>
<dbReference type="Pfam" id="PF15902">
    <property type="entry name" value="Sortilin-Vps10"/>
    <property type="match status" value="1"/>
</dbReference>
<keyword evidence="1" id="KW-0677">Repeat</keyword>
<evidence type="ECO:0000256" key="1">
    <source>
        <dbReference type="ARBA" id="ARBA00022737"/>
    </source>
</evidence>
<dbReference type="AlphaFoldDB" id="A0A143BQ22"/>
<dbReference type="STRING" id="1379270.GEMMAAP_05275"/>
<protein>
    <submittedName>
        <fullName evidence="5">Glycosyl hydrolase</fullName>
    </submittedName>
</protein>
<evidence type="ECO:0000313" key="5">
    <source>
        <dbReference type="EMBL" id="AMW06574.1"/>
    </source>
</evidence>
<proteinExistence type="predicted"/>
<keyword evidence="6" id="KW-1185">Reference proteome</keyword>
<keyword evidence="3" id="KW-0732">Signal</keyword>
<reference evidence="5 6" key="2">
    <citation type="journal article" date="2016" name="Environ. Microbiol. Rep.">
        <title>Metagenomic evidence for the presence of phototrophic Gemmatimonadetes bacteria in diverse environments.</title>
        <authorList>
            <person name="Zeng Y."/>
            <person name="Baumbach J."/>
            <person name="Barbosa E.G."/>
            <person name="Azevedo V."/>
            <person name="Zhang C."/>
            <person name="Koblizek M."/>
        </authorList>
    </citation>
    <scope>NUCLEOTIDE SEQUENCE [LARGE SCALE GENOMIC DNA]</scope>
    <source>
        <strain evidence="5 6">AP64</strain>
    </source>
</reference>
<evidence type="ECO:0000256" key="3">
    <source>
        <dbReference type="SAM" id="SignalP"/>
    </source>
</evidence>
<dbReference type="Proteomes" id="UP000076404">
    <property type="component" value="Chromosome"/>
</dbReference>
<feature type="chain" id="PRO_5007506709" evidence="3">
    <location>
        <begin position="25"/>
        <end position="1060"/>
    </location>
</feature>
<feature type="region of interest" description="Disordered" evidence="2">
    <location>
        <begin position="549"/>
        <end position="572"/>
    </location>
</feature>
<dbReference type="OrthoDB" id="9764804at2"/>
<gene>
    <name evidence="5" type="ORF">GEMMAAP_05275</name>
</gene>
<organism evidence="5 6">
    <name type="scientific">Gemmatimonas phototrophica</name>
    <dbReference type="NCBI Taxonomy" id="1379270"/>
    <lineage>
        <taxon>Bacteria</taxon>
        <taxon>Pseudomonadati</taxon>
        <taxon>Gemmatimonadota</taxon>
        <taxon>Gemmatimonadia</taxon>
        <taxon>Gemmatimonadales</taxon>
        <taxon>Gemmatimonadaceae</taxon>
        <taxon>Gemmatimonas</taxon>
    </lineage>
</organism>
<sequence>MSLRSLVLLALPAVALVQPPARSAARPAAAPALAPVTLDSGFLKNFRWRNIGPDRGGRSIAASGVKGRKNEAYFGATGGGLWKTTDGGETWTPVTDGQITSASVGAVAVSESNPDVVYIGTGESAIRGNIMPGDGIYKSIDAGKTWKHVGFRTVDAISKIRVHPTNPDIVFAAVFGKYSVPSDERGVYKSIDGGATWKRVLFRDAKSGAVDIALDRTNPQVMYAAIWEAYRKEYQMSSGGPGSGLFKSTDGGDTWTEITRATGLPSGLVGKIGVAVTAAKPGRVYALIENENGGLFMSDDAGATWKLMNSDRNIRQRAFYYTHLFADHQNADLVYIENVSFFRSADAGKTLVSIGNGSHGDWHDLWIDPEDPSHLVAGNDGGGTVTFDTGKKYSAQDFPTSQWYHAITTKHVPFHVCGSQQDNSTLCTPMNWNLGRQNAAPGQEAQGGTAVSYQAGGGEPGYIAPDPLDVDVFYSGTNNGGYVDKFNKKTGLSREVNPYPWFYSGEPSKEIKERWQWTFPILFSPIDPKLLYVSSQRLWSSRDGGRTWKNLSPDLTRHAPETQEKSGGPITGDMNGPEVYGVIFSVGPSKRDVNVIFTGSDDGLVHVTRNGGTTWTNVTPKDMPDFGRVSQIDASAFDAGTAYISVRRPLLNDRAPYIFKTADYGKTWTKIVTGLGAEDYVHAVREDPTRRGLLYAATQHGVYISYNDGAQWQSLKLNMPDVPVADLIVERDELVIATHGRSFWVLDNIAPLRQATPITVAAKSHLFTPAVGLRSSPGVTLSWMFAEKPKRATLAIVDSLGAVLREFTGDTAAPAVAGPGGGRRRGTLTSFPVAAGLTRFMFDLRATGIESFPGMILWGAGTAGPALPPGNYTVRLTADGQELKAPLRIQRSPLIPEVTDADLRAQYAFGKKVRDKTNEAQRAVIEIRRVKSQLDDRYTRAKDDAQLKSKGETLRSNAFAVEQSVYQVKNQSGQDPLNFPIRVNNRLANLLSMAERGDGPPGTYMPEILGILSKELSGYQASLEKVWKTDLTAVNAELARLKLPPLDPKCTVVAGCSATP</sequence>
<dbReference type="PANTHER" id="PTHR43739:SF5">
    <property type="entry name" value="EXO-ALPHA-SIALIDASE"/>
    <property type="match status" value="1"/>
</dbReference>
<keyword evidence="5" id="KW-0378">Hydrolase</keyword>
<dbReference type="InterPro" id="IPR015943">
    <property type="entry name" value="WD40/YVTN_repeat-like_dom_sf"/>
</dbReference>
<feature type="domain" description="Sortilin N-terminal" evidence="4">
    <location>
        <begin position="136"/>
        <end position="261"/>
    </location>
</feature>
<evidence type="ECO:0000256" key="2">
    <source>
        <dbReference type="SAM" id="MobiDB-lite"/>
    </source>
</evidence>
<dbReference type="InterPro" id="IPR052025">
    <property type="entry name" value="Xyloglucanase_GH74"/>
</dbReference>
<dbReference type="Gene3D" id="2.130.10.10">
    <property type="entry name" value="YVTN repeat-like/Quinoprotein amine dehydrogenase"/>
    <property type="match status" value="3"/>
</dbReference>
<accession>A0A143BQ22</accession>
<dbReference type="eggNOG" id="COG4447">
    <property type="taxonomic scope" value="Bacteria"/>
</dbReference>
<dbReference type="GO" id="GO:0010411">
    <property type="term" value="P:xyloglucan metabolic process"/>
    <property type="evidence" value="ECO:0007669"/>
    <property type="project" value="TreeGrafter"/>
</dbReference>
<dbReference type="GO" id="GO:0016787">
    <property type="term" value="F:hydrolase activity"/>
    <property type="evidence" value="ECO:0007669"/>
    <property type="project" value="UniProtKB-KW"/>
</dbReference>
<reference evidence="5 6" key="1">
    <citation type="journal article" date="2014" name="Proc. Natl. Acad. Sci. U.S.A.">
        <title>Functional type 2 photosynthetic reaction centers found in the rare bacterial phylum Gemmatimonadetes.</title>
        <authorList>
            <person name="Zeng Y."/>
            <person name="Feng F."/>
            <person name="Medova H."/>
            <person name="Dean J."/>
            <person name="Koblizek M."/>
        </authorList>
    </citation>
    <scope>NUCLEOTIDE SEQUENCE [LARGE SCALE GENOMIC DNA]</scope>
    <source>
        <strain evidence="5 6">AP64</strain>
    </source>
</reference>
<feature type="signal peptide" evidence="3">
    <location>
        <begin position="1"/>
        <end position="24"/>
    </location>
</feature>
<dbReference type="KEGG" id="gph:GEMMAAP_05275"/>
<dbReference type="CDD" id="cd15482">
    <property type="entry name" value="Sialidase_non-viral"/>
    <property type="match status" value="2"/>
</dbReference>
<evidence type="ECO:0000259" key="4">
    <source>
        <dbReference type="Pfam" id="PF15902"/>
    </source>
</evidence>
<dbReference type="InterPro" id="IPR031778">
    <property type="entry name" value="Sortilin_N"/>
</dbReference>
<name>A0A143BQ22_9BACT</name>
<evidence type="ECO:0000313" key="6">
    <source>
        <dbReference type="Proteomes" id="UP000076404"/>
    </source>
</evidence>